<dbReference type="Gene3D" id="1.10.10.10">
    <property type="entry name" value="Winged helix-like DNA-binding domain superfamily/Winged helix DNA-binding domain"/>
    <property type="match status" value="1"/>
</dbReference>
<evidence type="ECO:0000259" key="1">
    <source>
        <dbReference type="PROSITE" id="PS50995"/>
    </source>
</evidence>
<name>A0A4Q7ZN50_9ACTN</name>
<dbReference type="AlphaFoldDB" id="A0A4Q7ZN50"/>
<dbReference type="Proteomes" id="UP000292564">
    <property type="component" value="Unassembled WGS sequence"/>
</dbReference>
<dbReference type="Pfam" id="PF01047">
    <property type="entry name" value="MarR"/>
    <property type="match status" value="1"/>
</dbReference>
<reference evidence="2 3" key="1">
    <citation type="submission" date="2019-02" db="EMBL/GenBank/DDBJ databases">
        <title>Sequencing the genomes of 1000 actinobacteria strains.</title>
        <authorList>
            <person name="Klenk H.-P."/>
        </authorList>
    </citation>
    <scope>NUCLEOTIDE SEQUENCE [LARGE SCALE GENOMIC DNA]</scope>
    <source>
        <strain evidence="2 3">DSM 45162</strain>
    </source>
</reference>
<sequence>MGRHDVVERDAEDGVSRLAGEIVRFARLGARAKSMLNVGDFGAEFSALMLLFPLCHQGPLRVTDLAEVKQADPSTISRQAAQLVKAGLARREADPADGRSSRLAATEAGQAACQRMHEARHALLSEALGAWPAERVAAFTALFEEFNSSVEALMRRDSAPTPREIS</sequence>
<dbReference type="OrthoDB" id="122135at2"/>
<organism evidence="2 3">
    <name type="scientific">Krasilnikovia cinnamomea</name>
    <dbReference type="NCBI Taxonomy" id="349313"/>
    <lineage>
        <taxon>Bacteria</taxon>
        <taxon>Bacillati</taxon>
        <taxon>Actinomycetota</taxon>
        <taxon>Actinomycetes</taxon>
        <taxon>Micromonosporales</taxon>
        <taxon>Micromonosporaceae</taxon>
        <taxon>Krasilnikovia</taxon>
    </lineage>
</organism>
<dbReference type="InterPro" id="IPR000835">
    <property type="entry name" value="HTH_MarR-typ"/>
</dbReference>
<evidence type="ECO:0000313" key="3">
    <source>
        <dbReference type="Proteomes" id="UP000292564"/>
    </source>
</evidence>
<feature type="domain" description="HTH marR-type" evidence="1">
    <location>
        <begin position="12"/>
        <end position="148"/>
    </location>
</feature>
<keyword evidence="3" id="KW-1185">Reference proteome</keyword>
<dbReference type="SMART" id="SM00347">
    <property type="entry name" value="HTH_MARR"/>
    <property type="match status" value="1"/>
</dbReference>
<keyword evidence="2" id="KW-0238">DNA-binding</keyword>
<protein>
    <submittedName>
        <fullName evidence="2">DNA-binding MarR family transcriptional regulator</fullName>
    </submittedName>
</protein>
<accession>A0A4Q7ZN50</accession>
<dbReference type="PANTHER" id="PTHR33164">
    <property type="entry name" value="TRANSCRIPTIONAL REGULATOR, MARR FAMILY"/>
    <property type="match status" value="1"/>
</dbReference>
<dbReference type="PANTHER" id="PTHR33164:SF57">
    <property type="entry name" value="MARR-FAMILY TRANSCRIPTIONAL REGULATOR"/>
    <property type="match status" value="1"/>
</dbReference>
<dbReference type="GO" id="GO:0003677">
    <property type="term" value="F:DNA binding"/>
    <property type="evidence" value="ECO:0007669"/>
    <property type="project" value="UniProtKB-KW"/>
</dbReference>
<evidence type="ECO:0000313" key="2">
    <source>
        <dbReference type="EMBL" id="RZU52452.1"/>
    </source>
</evidence>
<gene>
    <name evidence="2" type="ORF">EV385_4315</name>
</gene>
<comment type="caution">
    <text evidence="2">The sequence shown here is derived from an EMBL/GenBank/DDBJ whole genome shotgun (WGS) entry which is preliminary data.</text>
</comment>
<dbReference type="EMBL" id="SHKY01000001">
    <property type="protein sequence ID" value="RZU52452.1"/>
    <property type="molecule type" value="Genomic_DNA"/>
</dbReference>
<proteinExistence type="predicted"/>
<dbReference type="InterPro" id="IPR036388">
    <property type="entry name" value="WH-like_DNA-bd_sf"/>
</dbReference>
<dbReference type="GO" id="GO:0003700">
    <property type="term" value="F:DNA-binding transcription factor activity"/>
    <property type="evidence" value="ECO:0007669"/>
    <property type="project" value="InterPro"/>
</dbReference>
<dbReference type="InterPro" id="IPR039422">
    <property type="entry name" value="MarR/SlyA-like"/>
</dbReference>
<dbReference type="SUPFAM" id="SSF46785">
    <property type="entry name" value="Winged helix' DNA-binding domain"/>
    <property type="match status" value="1"/>
</dbReference>
<dbReference type="GO" id="GO:0006950">
    <property type="term" value="P:response to stress"/>
    <property type="evidence" value="ECO:0007669"/>
    <property type="project" value="TreeGrafter"/>
</dbReference>
<dbReference type="PROSITE" id="PS50995">
    <property type="entry name" value="HTH_MARR_2"/>
    <property type="match status" value="1"/>
</dbReference>
<dbReference type="InterPro" id="IPR036390">
    <property type="entry name" value="WH_DNA-bd_sf"/>
</dbReference>